<dbReference type="InterPro" id="IPR036397">
    <property type="entry name" value="RNaseH_sf"/>
</dbReference>
<organism evidence="1 2">
    <name type="scientific">Parnassius mnemosyne</name>
    <name type="common">clouded apollo</name>
    <dbReference type="NCBI Taxonomy" id="213953"/>
    <lineage>
        <taxon>Eukaryota</taxon>
        <taxon>Metazoa</taxon>
        <taxon>Ecdysozoa</taxon>
        <taxon>Arthropoda</taxon>
        <taxon>Hexapoda</taxon>
        <taxon>Insecta</taxon>
        <taxon>Pterygota</taxon>
        <taxon>Neoptera</taxon>
        <taxon>Endopterygota</taxon>
        <taxon>Lepidoptera</taxon>
        <taxon>Glossata</taxon>
        <taxon>Ditrysia</taxon>
        <taxon>Papilionoidea</taxon>
        <taxon>Papilionidae</taxon>
        <taxon>Parnassiinae</taxon>
        <taxon>Parnassini</taxon>
        <taxon>Parnassius</taxon>
        <taxon>Driopa</taxon>
    </lineage>
</organism>
<name>A0AAV1KU67_9NEOP</name>
<dbReference type="Proteomes" id="UP001314205">
    <property type="component" value="Unassembled WGS sequence"/>
</dbReference>
<reference evidence="1 2" key="1">
    <citation type="submission" date="2023-11" db="EMBL/GenBank/DDBJ databases">
        <authorList>
            <person name="Hedman E."/>
            <person name="Englund M."/>
            <person name="Stromberg M."/>
            <person name="Nyberg Akerstrom W."/>
            <person name="Nylinder S."/>
            <person name="Jareborg N."/>
            <person name="Kallberg Y."/>
            <person name="Kronander E."/>
        </authorList>
    </citation>
    <scope>NUCLEOTIDE SEQUENCE [LARGE SCALE GENOMIC DNA]</scope>
</reference>
<evidence type="ECO:0008006" key="3">
    <source>
        <dbReference type="Google" id="ProtNLM"/>
    </source>
</evidence>
<dbReference type="GO" id="GO:0003676">
    <property type="term" value="F:nucleic acid binding"/>
    <property type="evidence" value="ECO:0007669"/>
    <property type="project" value="InterPro"/>
</dbReference>
<protein>
    <recommendedName>
        <fullName evidence="3">Transposase</fullName>
    </recommendedName>
</protein>
<dbReference type="EMBL" id="CAVLGL010000079">
    <property type="protein sequence ID" value="CAK1585331.1"/>
    <property type="molecule type" value="Genomic_DNA"/>
</dbReference>
<keyword evidence="2" id="KW-1185">Reference proteome</keyword>
<dbReference type="Gene3D" id="3.30.420.10">
    <property type="entry name" value="Ribonuclease H-like superfamily/Ribonuclease H"/>
    <property type="match status" value="1"/>
</dbReference>
<evidence type="ECO:0000313" key="1">
    <source>
        <dbReference type="EMBL" id="CAK1585331.1"/>
    </source>
</evidence>
<accession>A0AAV1KU67</accession>
<dbReference type="PANTHER" id="PTHR47326:SF1">
    <property type="entry name" value="HTH PSQ-TYPE DOMAIN-CONTAINING PROTEIN"/>
    <property type="match status" value="1"/>
</dbReference>
<gene>
    <name evidence="1" type="ORF">PARMNEM_LOCUS6430</name>
</gene>
<sequence length="215" mass="25164">MFTRSPDKSIRQAARVSGLTRHTVMTALKTVSSRPWKPHYCQEITPEECDLWVECGEIMLGWRGDRSELFDNIVWTDEAIFHVRGFVNRHNCHYWAELDLKATAEKMKNRPKVTIWCGMTSSQVIGPFLLREIMNGERYLNILENRVQSALLTFDNIENMVFWKMELHHTLHQMSDSDWITASQVRTSRLATFFCGVGQRIKSIVQNLPLMMNWK</sequence>
<comment type="caution">
    <text evidence="1">The sequence shown here is derived from an EMBL/GenBank/DDBJ whole genome shotgun (WGS) entry which is preliminary data.</text>
</comment>
<dbReference type="PANTHER" id="PTHR47326">
    <property type="entry name" value="TRANSPOSABLE ELEMENT TC3 TRANSPOSASE-LIKE PROTEIN"/>
    <property type="match status" value="1"/>
</dbReference>
<evidence type="ECO:0000313" key="2">
    <source>
        <dbReference type="Proteomes" id="UP001314205"/>
    </source>
</evidence>
<dbReference type="AlphaFoldDB" id="A0AAV1KU67"/>
<proteinExistence type="predicted"/>